<dbReference type="PANTHER" id="PTHR11203">
    <property type="entry name" value="CLEAVAGE AND POLYADENYLATION SPECIFICITY FACTOR FAMILY MEMBER"/>
    <property type="match status" value="1"/>
</dbReference>
<dbReference type="SUPFAM" id="SSF56281">
    <property type="entry name" value="Metallo-hydrolase/oxidoreductase"/>
    <property type="match status" value="1"/>
</dbReference>
<dbReference type="InterPro" id="IPR011108">
    <property type="entry name" value="RMMBL"/>
</dbReference>
<name>A0A212KCW2_9FIRM</name>
<dbReference type="Pfam" id="PF10996">
    <property type="entry name" value="Beta-Casp"/>
    <property type="match status" value="1"/>
</dbReference>
<dbReference type="InterPro" id="IPR001279">
    <property type="entry name" value="Metallo-B-lactamas"/>
</dbReference>
<dbReference type="AlphaFoldDB" id="A0A212KCW2"/>
<evidence type="ECO:0000259" key="2">
    <source>
        <dbReference type="SMART" id="SM00849"/>
    </source>
</evidence>
<dbReference type="InterPro" id="IPR022712">
    <property type="entry name" value="Beta_Casp"/>
</dbReference>
<feature type="domain" description="Beta-Casp" evidence="3">
    <location>
        <begin position="250"/>
        <end position="379"/>
    </location>
</feature>
<dbReference type="Gene3D" id="3.60.15.10">
    <property type="entry name" value="Ribonuclease Z/Hydroxyacylglutathione hydrolase-like"/>
    <property type="match status" value="1"/>
</dbReference>
<evidence type="ECO:0000259" key="3">
    <source>
        <dbReference type="SMART" id="SM01027"/>
    </source>
</evidence>
<dbReference type="CDD" id="cd16295">
    <property type="entry name" value="TTHA0252-CPSF-like_MBL-fold"/>
    <property type="match status" value="1"/>
</dbReference>
<feature type="domain" description="Metallo-beta-lactamase" evidence="2">
    <location>
        <begin position="13"/>
        <end position="245"/>
    </location>
</feature>
<sequence length="531" mass="57970">MKLSFFGAAKAVTGSCYQVECDGRRVLVDCGLQQGRDERDNRELDFHPGALDAVVVTHAHIDHSGRLPLLVKLGYGGPIHCTRLTAQLLGIMLRDSAHIQESDALYENRKGSRAGREPVAPIYTLADAEAALSLLVPHEYGEEVEVIGGIRLRFTDAGHLLGSASAELWLTEGMETRKVVFSGDIGNLNQPIIRDPQFIHDADYVLTESTYGDRLHQGDGKYKEELAAIIDETLGHGGNVIIPSFAVGRTQELLYFIREMKEEGLVKSVPNFTVVVDSPLAREATQIFSGDLHGYLDEDALEAVKDGDALFTFPGLSLVEGSEESKALNLDPTPKVILSASGMCDAGRIRHHLKHNLWRPESTVVFVGYQAEGSLGRRLLDGAETVRLFGETIAVRAKITQCKGLSSHADKNGLLAWIDAFSPAPREVFVVHGEAEVAEGYAETLRARGLSAHAPDYQEVYDLLANSLLAPGVPPVPRPSSPQAGDSPAYRRLEEVGQKLFAAIRRNRGGANKDLAKFADQLRALIDKWDR</sequence>
<dbReference type="InterPro" id="IPR050698">
    <property type="entry name" value="MBL"/>
</dbReference>
<dbReference type="Pfam" id="PF07521">
    <property type="entry name" value="RMMBL"/>
    <property type="match status" value="1"/>
</dbReference>
<dbReference type="EMBL" id="FLUN01000001">
    <property type="protein sequence ID" value="SBW09513.1"/>
    <property type="molecule type" value="Genomic_DNA"/>
</dbReference>
<protein>
    <submittedName>
        <fullName evidence="4">Metallo-beta-lactamase domain protein</fullName>
    </submittedName>
</protein>
<dbReference type="SMART" id="SM01027">
    <property type="entry name" value="Beta-Casp"/>
    <property type="match status" value="1"/>
</dbReference>
<proteinExistence type="predicted"/>
<organism evidence="4">
    <name type="scientific">uncultured Eubacteriales bacterium</name>
    <dbReference type="NCBI Taxonomy" id="172733"/>
    <lineage>
        <taxon>Bacteria</taxon>
        <taxon>Bacillati</taxon>
        <taxon>Bacillota</taxon>
        <taxon>Clostridia</taxon>
        <taxon>Eubacteriales</taxon>
        <taxon>environmental samples</taxon>
    </lineage>
</organism>
<dbReference type="GO" id="GO:0004521">
    <property type="term" value="F:RNA endonuclease activity"/>
    <property type="evidence" value="ECO:0007669"/>
    <property type="project" value="TreeGrafter"/>
</dbReference>
<dbReference type="GO" id="GO:0016787">
    <property type="term" value="F:hydrolase activity"/>
    <property type="evidence" value="ECO:0007669"/>
    <property type="project" value="UniProtKB-KW"/>
</dbReference>
<evidence type="ECO:0000313" key="4">
    <source>
        <dbReference type="EMBL" id="SBW09513.1"/>
    </source>
</evidence>
<accession>A0A212KCW2</accession>
<gene>
    <name evidence="4" type="ORF">KL86CLO1_12674</name>
</gene>
<dbReference type="Pfam" id="PF00753">
    <property type="entry name" value="Lactamase_B"/>
    <property type="match status" value="1"/>
</dbReference>
<dbReference type="PANTHER" id="PTHR11203:SF37">
    <property type="entry name" value="INTEGRATOR COMPLEX SUBUNIT 11"/>
    <property type="match status" value="1"/>
</dbReference>
<dbReference type="InterPro" id="IPR036866">
    <property type="entry name" value="RibonucZ/Hydroxyglut_hydro"/>
</dbReference>
<evidence type="ECO:0000256" key="1">
    <source>
        <dbReference type="ARBA" id="ARBA00022801"/>
    </source>
</evidence>
<keyword evidence="1" id="KW-0378">Hydrolase</keyword>
<dbReference type="Gene3D" id="3.40.50.10890">
    <property type="match status" value="1"/>
</dbReference>
<reference evidence="4" key="1">
    <citation type="submission" date="2016-04" db="EMBL/GenBank/DDBJ databases">
        <authorList>
            <person name="Evans L.H."/>
            <person name="Alamgir A."/>
            <person name="Owens N."/>
            <person name="Weber N.D."/>
            <person name="Virtaneva K."/>
            <person name="Barbian K."/>
            <person name="Babar A."/>
            <person name="Rosenke K."/>
        </authorList>
    </citation>
    <scope>NUCLEOTIDE SEQUENCE</scope>
    <source>
        <strain evidence="4">86</strain>
    </source>
</reference>
<dbReference type="SMART" id="SM00849">
    <property type="entry name" value="Lactamase_B"/>
    <property type="match status" value="1"/>
</dbReference>